<dbReference type="EMBL" id="BK057793">
    <property type="protein sequence ID" value="DAE92063.1"/>
    <property type="molecule type" value="Genomic_DNA"/>
</dbReference>
<evidence type="ECO:0000313" key="1">
    <source>
        <dbReference type="EMBL" id="DAE92063.1"/>
    </source>
</evidence>
<name>A0A8S5RRE2_9CAUD</name>
<proteinExistence type="predicted"/>
<reference evidence="1" key="1">
    <citation type="journal article" date="2021" name="Proc. Natl. Acad. Sci. U.S.A.">
        <title>A Catalog of Tens of Thousands of Viruses from Human Metagenomes Reveals Hidden Associations with Chronic Diseases.</title>
        <authorList>
            <person name="Tisza M.J."/>
            <person name="Buck C.B."/>
        </authorList>
    </citation>
    <scope>NUCLEOTIDE SEQUENCE</scope>
    <source>
        <strain evidence="1">CtKy93</strain>
    </source>
</reference>
<accession>A0A8S5RRE2</accession>
<sequence>MDTNNEILDAIEILADKKISENITKVLTGICKFVNINNNTCVMDSNGVISTVQFYGSPPEVNELYRIFVPSNNMSRSFIVVPPKFTVNPNLLDNWYFGNPVNQRGLTEYAISWNQYSVDRWSCEGDTVYVRIEQDGIVLKNNNSNGFQFKQILPDGLIPVGSAVTMSVLCTSVSGICHLTYAQINEPYSGSIPWTRVEAGVVTTAHGVQIGGQHKIIIGLEPGAEIKILAIKLELGSQQTLAHLENGSLVLNEIPDFGEQLRKCQRYFVRYAFNTQRFIGVLNIDNASGGQGYINLPVPMRATPTISGPIGFYSTDNNVTVNINILGSKGGLIWVNASPVASLTNAPKTGLLYAQTTLDISADL</sequence>
<organism evidence="1">
    <name type="scientific">Siphoviridae sp. ctKy93</name>
    <dbReference type="NCBI Taxonomy" id="2827569"/>
    <lineage>
        <taxon>Viruses</taxon>
        <taxon>Duplodnaviria</taxon>
        <taxon>Heunggongvirae</taxon>
        <taxon>Uroviricota</taxon>
        <taxon>Caudoviricetes</taxon>
    </lineage>
</organism>
<protein>
    <submittedName>
        <fullName evidence="1">Uncharacterized protein</fullName>
    </submittedName>
</protein>